<dbReference type="AlphaFoldDB" id="K8Y2V4"/>
<reference evidence="1 2" key="2">
    <citation type="journal article" date="2014" name="Emerg. Microbes Infect.">
        <title>Potential impact on kidney infection: a whole-genome analysis of Leptospira santarosai serovar Shermani.</title>
        <authorList>
            <person name="Chou L.F."/>
            <person name="Chen T.W."/>
            <person name="Ko Y.C."/>
            <person name="Pan M.J."/>
            <person name="Tian Y.C."/>
            <person name="Chiu C.H."/>
            <person name="Tang P."/>
            <person name="Hung C.C."/>
            <person name="Yang C.W."/>
        </authorList>
    </citation>
    <scope>NUCLEOTIDE SEQUENCE</scope>
    <source>
        <strain evidence="1 2">LT 821</strain>
    </source>
</reference>
<organism evidence="1 2">
    <name type="scientific">Leptospira santarosai serovar Shermani str. LT 821</name>
    <dbReference type="NCBI Taxonomy" id="758847"/>
    <lineage>
        <taxon>Bacteria</taxon>
        <taxon>Pseudomonadati</taxon>
        <taxon>Spirochaetota</taxon>
        <taxon>Spirochaetia</taxon>
        <taxon>Leptospirales</taxon>
        <taxon>Leptospiraceae</taxon>
        <taxon>Leptospira</taxon>
    </lineage>
</organism>
<dbReference type="EMBL" id="CP006694">
    <property type="protein sequence ID" value="EKT87814.1"/>
    <property type="molecule type" value="Genomic_DNA"/>
</dbReference>
<reference evidence="1 2" key="1">
    <citation type="journal article" date="2012" name="Gene">
        <title>Sequence of Leptospira santarosai serovar Shermani genome and prediction of virulence-associated genes.</title>
        <authorList>
            <person name="Chou L.F."/>
            <person name="Chen Y.T."/>
            <person name="Lu C.W."/>
            <person name="Ko Y.C."/>
            <person name="Tang C.Y."/>
            <person name="Pan M.J."/>
            <person name="Tian Y.C."/>
            <person name="Chiu C.H."/>
            <person name="Hung C.C."/>
            <person name="Yang C.W."/>
        </authorList>
    </citation>
    <scope>NUCLEOTIDE SEQUENCE [LARGE SCALE GENOMIC DNA]</scope>
    <source>
        <strain evidence="1">LT 821</strain>
    </source>
</reference>
<evidence type="ECO:0000313" key="2">
    <source>
        <dbReference type="Proteomes" id="UP000035800"/>
    </source>
</evidence>
<name>K8Y2V4_9LEPT</name>
<gene>
    <name evidence="1" type="ORF">LSS_05598</name>
</gene>
<dbReference type="PATRIC" id="fig|758847.3.peg.1175"/>
<sequence>MSKYVAYIPGYGFEGIENISKKKNIMKQKRELTAARKKKYKNR</sequence>
<protein>
    <submittedName>
        <fullName evidence="1">Uncharacterized protein</fullName>
    </submittedName>
</protein>
<evidence type="ECO:0000313" key="1">
    <source>
        <dbReference type="EMBL" id="EKT87814.1"/>
    </source>
</evidence>
<accession>K8Y2V4</accession>
<dbReference type="KEGG" id="lst:LSS_05598"/>
<proteinExistence type="predicted"/>
<dbReference type="Proteomes" id="UP000035800">
    <property type="component" value="Chromosome I"/>
</dbReference>